<evidence type="ECO:0000256" key="12">
    <source>
        <dbReference type="ARBA" id="ARBA00023125"/>
    </source>
</evidence>
<reference evidence="20 21" key="1">
    <citation type="journal article" date="2016" name="Nat. Commun.">
        <title>Thousands of microbial genomes shed light on interconnected biogeochemical processes in an aquifer system.</title>
        <authorList>
            <person name="Anantharaman K."/>
            <person name="Brown C.T."/>
            <person name="Hug L.A."/>
            <person name="Sharon I."/>
            <person name="Castelle C.J."/>
            <person name="Probst A.J."/>
            <person name="Thomas B.C."/>
            <person name="Singh A."/>
            <person name="Wilkins M.J."/>
            <person name="Karaoz U."/>
            <person name="Brodie E.L."/>
            <person name="Williams K.H."/>
            <person name="Hubbard S.S."/>
            <person name="Banfield J.F."/>
        </authorList>
    </citation>
    <scope>NUCLEOTIDE SEQUENCE [LARGE SCALE GENOMIC DNA]</scope>
</reference>
<evidence type="ECO:0000256" key="1">
    <source>
        <dbReference type="ARBA" id="ARBA00007705"/>
    </source>
</evidence>
<dbReference type="GO" id="GO:0008408">
    <property type="term" value="F:3'-5' exonuclease activity"/>
    <property type="evidence" value="ECO:0007669"/>
    <property type="project" value="UniProtKB-UniRule"/>
</dbReference>
<evidence type="ECO:0000256" key="2">
    <source>
        <dbReference type="ARBA" id="ARBA00012417"/>
    </source>
</evidence>
<keyword evidence="6 16" id="KW-0235">DNA replication</keyword>
<evidence type="ECO:0000256" key="5">
    <source>
        <dbReference type="ARBA" id="ARBA00022695"/>
    </source>
</evidence>
<dbReference type="SMART" id="SM00482">
    <property type="entry name" value="POLAc"/>
    <property type="match status" value="1"/>
</dbReference>
<dbReference type="Pfam" id="PF01367">
    <property type="entry name" value="5_3_exonuc"/>
    <property type="match status" value="1"/>
</dbReference>
<dbReference type="Gene3D" id="3.30.70.370">
    <property type="match status" value="1"/>
</dbReference>
<dbReference type="FunFam" id="1.10.150.20:FF:000003">
    <property type="entry name" value="DNA polymerase I"/>
    <property type="match status" value="1"/>
</dbReference>
<dbReference type="EC" id="2.7.7.7" evidence="2 15"/>
<dbReference type="InterPro" id="IPR002421">
    <property type="entry name" value="5-3_exonuclease"/>
</dbReference>
<feature type="domain" description="5'-3' exonuclease" evidence="18">
    <location>
        <begin position="4"/>
        <end position="271"/>
    </location>
</feature>
<accession>A0A1F5QCK3</accession>
<keyword evidence="9 16" id="KW-0378">Hydrolase</keyword>
<evidence type="ECO:0000256" key="7">
    <source>
        <dbReference type="ARBA" id="ARBA00022722"/>
    </source>
</evidence>
<dbReference type="PROSITE" id="PS00447">
    <property type="entry name" value="DNA_POLYMERASE_A"/>
    <property type="match status" value="1"/>
</dbReference>
<evidence type="ECO:0000256" key="14">
    <source>
        <dbReference type="ARBA" id="ARBA00049244"/>
    </source>
</evidence>
<evidence type="ECO:0000256" key="15">
    <source>
        <dbReference type="NCBIfam" id="TIGR00593"/>
    </source>
</evidence>
<feature type="domain" description="DNA-directed DNA polymerase family A palm" evidence="19">
    <location>
        <begin position="659"/>
        <end position="867"/>
    </location>
</feature>
<keyword evidence="13 16" id="KW-0234">DNA repair</keyword>
<sequence length="907" mass="101639">MAQKKDILLLVDGNALVHRGFHAIPHLSTKAGEPTNGVYGFTVLFLRALKELGPRYVAVAFDLPGGTFRDKLYKAYKEHRVAAPAELYSQIPRVKELVQAMNVPVFELEGYEADDIIGSLAQLGKAQPNLEVVILTGDLDALQLVDDNVRVFAPKKGLTETILYDRKAVEARYGLAPEQIVDYKALRGDASDNIPGVKGIGEKTATELLQKFKNLAGVYQAAVGHPETSGLKPKILTALSAHKRDAEISQKLAQIVRDLPIRLDLAKAELADFEESKVVQMFQELEFRSLIDKIPRSRQVIEETIDVEGEVLKSNYELVDTKAKFNALLKELIDVKEIAIDTETTSLHPVQAELLGLGIGWQEGKAFYVLKDYLGPELVKILESASVRKIGHNIKYDYLVLRQAGINLQGIDFDTMIAAYLLNPGARAFDLDTLTFNEFGFRKIAIQSLIGQGKNEINMSAVDPARVAAYCGEDVDCTWRLKQKLEKELKAKNLDKIFYEIEMPLIPVLAEMEHRGIRIDSSYLKNLSKRAEAIADDVRKKIWRLAGEEFNIGSPLQLKKILFDKLEIPTEDLKKGKTGLSTAATELEKLRGLHPIVDLIFDWRELTKLKNTYLDALPGLVYKKTGRLHTSFNQTIAATGRLSSSDPNLQNIPIRTTLGREVRKAFVADHGYKLVSIDYSQIELRLAAHLAGDPKMIEAFQLGRDIHTVTAQEIFDVKNPEDVTADMRRSAKIINFGVLYGVSAYGLKSRIPGVSVGSAEDFIKKYFATYKRLAEYLDEVVEETKKTGYVRNELGRLRFLPEINSSQFQVRSGAERAAINMPFQSLSADIIKMAMNKLGEQELISRDDCRLLLQVHDELVFEIAADKIDKYVPDIVKIMQNIYKLKVPLVVDAKAGDNWEEMEKINL</sequence>
<dbReference type="EMBL" id="MFFF01000011">
    <property type="protein sequence ID" value="OGE99878.1"/>
    <property type="molecule type" value="Genomic_DNA"/>
</dbReference>
<evidence type="ECO:0000313" key="21">
    <source>
        <dbReference type="Proteomes" id="UP000177235"/>
    </source>
</evidence>
<dbReference type="NCBIfam" id="NF004397">
    <property type="entry name" value="PRK05755.1"/>
    <property type="match status" value="1"/>
</dbReference>
<dbReference type="GO" id="GO:0006261">
    <property type="term" value="P:DNA-templated DNA replication"/>
    <property type="evidence" value="ECO:0007669"/>
    <property type="project" value="UniProtKB-UniRule"/>
</dbReference>
<proteinExistence type="inferred from homology"/>
<keyword evidence="4 16" id="KW-0808">Transferase</keyword>
<evidence type="ECO:0000256" key="4">
    <source>
        <dbReference type="ARBA" id="ARBA00022679"/>
    </source>
</evidence>
<dbReference type="AlphaFoldDB" id="A0A1F5QCK3"/>
<dbReference type="SMART" id="SM00279">
    <property type="entry name" value="HhH2"/>
    <property type="match status" value="1"/>
</dbReference>
<dbReference type="CDD" id="cd08637">
    <property type="entry name" value="DNA_pol_A_pol_I_C"/>
    <property type="match status" value="1"/>
</dbReference>
<dbReference type="SUPFAM" id="SSF88723">
    <property type="entry name" value="PIN domain-like"/>
    <property type="match status" value="1"/>
</dbReference>
<keyword evidence="5 16" id="KW-0548">Nucleotidyltransferase</keyword>
<evidence type="ECO:0000259" key="17">
    <source>
        <dbReference type="SMART" id="SM00474"/>
    </source>
</evidence>
<evidence type="ECO:0000256" key="6">
    <source>
        <dbReference type="ARBA" id="ARBA00022705"/>
    </source>
</evidence>
<evidence type="ECO:0000256" key="9">
    <source>
        <dbReference type="ARBA" id="ARBA00022801"/>
    </source>
</evidence>
<dbReference type="PANTHER" id="PTHR10133">
    <property type="entry name" value="DNA POLYMERASE I"/>
    <property type="match status" value="1"/>
</dbReference>
<evidence type="ECO:0000259" key="18">
    <source>
        <dbReference type="SMART" id="SM00475"/>
    </source>
</evidence>
<dbReference type="InterPro" id="IPR018320">
    <property type="entry name" value="DNA_polymerase_1"/>
</dbReference>
<comment type="similarity">
    <text evidence="1 16">Belongs to the DNA polymerase type-A family.</text>
</comment>
<evidence type="ECO:0000256" key="13">
    <source>
        <dbReference type="ARBA" id="ARBA00023204"/>
    </source>
</evidence>
<keyword evidence="7" id="KW-0540">Nuclease</keyword>
<name>A0A1F5QCK3_9BACT</name>
<dbReference type="GO" id="GO:0003677">
    <property type="term" value="F:DNA binding"/>
    <property type="evidence" value="ECO:0007669"/>
    <property type="project" value="UniProtKB-UniRule"/>
</dbReference>
<feature type="domain" description="3'-5' exonuclease" evidence="17">
    <location>
        <begin position="316"/>
        <end position="490"/>
    </location>
</feature>
<evidence type="ECO:0000256" key="8">
    <source>
        <dbReference type="ARBA" id="ARBA00022763"/>
    </source>
</evidence>
<dbReference type="NCBIfam" id="TIGR00593">
    <property type="entry name" value="pola"/>
    <property type="match status" value="1"/>
</dbReference>
<dbReference type="CDD" id="cd06139">
    <property type="entry name" value="DNA_polA_I_Ecoli_like_exo"/>
    <property type="match status" value="1"/>
</dbReference>
<dbReference type="CDD" id="cd09859">
    <property type="entry name" value="PIN_53EXO"/>
    <property type="match status" value="1"/>
</dbReference>
<dbReference type="Gene3D" id="3.40.50.1010">
    <property type="entry name" value="5'-nuclease"/>
    <property type="match status" value="1"/>
</dbReference>
<keyword evidence="8 16" id="KW-0227">DNA damage</keyword>
<evidence type="ECO:0000259" key="19">
    <source>
        <dbReference type="SMART" id="SM00482"/>
    </source>
</evidence>
<dbReference type="InterPro" id="IPR036279">
    <property type="entry name" value="5-3_exonuclease_C_sf"/>
</dbReference>
<gene>
    <name evidence="16" type="primary">polA</name>
    <name evidence="20" type="ORF">A3J05_03670</name>
</gene>
<dbReference type="InterPro" id="IPR029060">
    <property type="entry name" value="PIN-like_dom_sf"/>
</dbReference>
<dbReference type="Gene3D" id="1.20.1060.10">
    <property type="entry name" value="Taq DNA Polymerase, Chain T, domain 4"/>
    <property type="match status" value="1"/>
</dbReference>
<dbReference type="InterPro" id="IPR043502">
    <property type="entry name" value="DNA/RNA_pol_sf"/>
</dbReference>
<dbReference type="GO" id="GO:0003887">
    <property type="term" value="F:DNA-directed DNA polymerase activity"/>
    <property type="evidence" value="ECO:0007669"/>
    <property type="project" value="UniProtKB-UniRule"/>
</dbReference>
<evidence type="ECO:0000256" key="11">
    <source>
        <dbReference type="ARBA" id="ARBA00022932"/>
    </source>
</evidence>
<dbReference type="FunFam" id="1.20.1060.10:FF:000001">
    <property type="entry name" value="DNA polymerase I"/>
    <property type="match status" value="1"/>
</dbReference>
<dbReference type="InterPro" id="IPR012337">
    <property type="entry name" value="RNaseH-like_sf"/>
</dbReference>
<comment type="function">
    <text evidence="16">In addition to polymerase activity, this DNA polymerase exhibits 3'-5' and 5'-3' exonuclease activity.</text>
</comment>
<dbReference type="Pfam" id="PF01612">
    <property type="entry name" value="DNA_pol_A_exo1"/>
    <property type="match status" value="1"/>
</dbReference>
<dbReference type="InterPro" id="IPR020046">
    <property type="entry name" value="5-3_exonucl_a-hlix_arch_N"/>
</dbReference>
<dbReference type="Pfam" id="PF00476">
    <property type="entry name" value="DNA_pol_A"/>
    <property type="match status" value="1"/>
</dbReference>
<evidence type="ECO:0000256" key="10">
    <source>
        <dbReference type="ARBA" id="ARBA00022839"/>
    </source>
</evidence>
<protein>
    <recommendedName>
        <fullName evidence="3 15">DNA polymerase I</fullName>
        <ecNumber evidence="2 15">2.7.7.7</ecNumber>
    </recommendedName>
</protein>
<dbReference type="Gene3D" id="1.10.150.20">
    <property type="entry name" value="5' to 3' exonuclease, C-terminal subdomain"/>
    <property type="match status" value="2"/>
</dbReference>
<dbReference type="GO" id="GO:0006302">
    <property type="term" value="P:double-strand break repair"/>
    <property type="evidence" value="ECO:0007669"/>
    <property type="project" value="TreeGrafter"/>
</dbReference>
<dbReference type="SMART" id="SM00475">
    <property type="entry name" value="53EXOc"/>
    <property type="match status" value="1"/>
</dbReference>
<dbReference type="Pfam" id="PF02739">
    <property type="entry name" value="5_3_exonuc_N"/>
    <property type="match status" value="1"/>
</dbReference>
<dbReference type="SUPFAM" id="SSF53098">
    <property type="entry name" value="Ribonuclease H-like"/>
    <property type="match status" value="1"/>
</dbReference>
<keyword evidence="10 16" id="KW-0269">Exonuclease</keyword>
<evidence type="ECO:0000256" key="16">
    <source>
        <dbReference type="RuleBase" id="RU004460"/>
    </source>
</evidence>
<dbReference type="InterPro" id="IPR019760">
    <property type="entry name" value="DNA-dir_DNA_pol_A_CS"/>
</dbReference>
<dbReference type="InterPro" id="IPR020045">
    <property type="entry name" value="DNA_polI_H3TH"/>
</dbReference>
<evidence type="ECO:0000256" key="3">
    <source>
        <dbReference type="ARBA" id="ARBA00020311"/>
    </source>
</evidence>
<dbReference type="FunFam" id="1.10.150.20:FF:000002">
    <property type="entry name" value="DNA polymerase I"/>
    <property type="match status" value="1"/>
</dbReference>
<keyword evidence="12 16" id="KW-0238">DNA-binding</keyword>
<dbReference type="SUPFAM" id="SSF47807">
    <property type="entry name" value="5' to 3' exonuclease, C-terminal subdomain"/>
    <property type="match status" value="1"/>
</dbReference>
<dbReference type="SUPFAM" id="SSF56672">
    <property type="entry name" value="DNA/RNA polymerases"/>
    <property type="match status" value="1"/>
</dbReference>
<evidence type="ECO:0000313" key="20">
    <source>
        <dbReference type="EMBL" id="OGE99878.1"/>
    </source>
</evidence>
<dbReference type="PANTHER" id="PTHR10133:SF27">
    <property type="entry name" value="DNA POLYMERASE NU"/>
    <property type="match status" value="1"/>
</dbReference>
<dbReference type="InterPro" id="IPR002562">
    <property type="entry name" value="3'-5'_exonuclease_dom"/>
</dbReference>
<dbReference type="Proteomes" id="UP000177235">
    <property type="component" value="Unassembled WGS sequence"/>
</dbReference>
<comment type="caution">
    <text evidence="20">The sequence shown here is derived from an EMBL/GenBank/DDBJ whole genome shotgun (WGS) entry which is preliminary data.</text>
</comment>
<dbReference type="CDD" id="cd09898">
    <property type="entry name" value="H3TH_53EXO"/>
    <property type="match status" value="1"/>
</dbReference>
<dbReference type="Gene3D" id="3.30.420.10">
    <property type="entry name" value="Ribonuclease H-like superfamily/Ribonuclease H"/>
    <property type="match status" value="1"/>
</dbReference>
<keyword evidence="11 16" id="KW-0239">DNA-directed DNA polymerase</keyword>
<dbReference type="GO" id="GO:0008409">
    <property type="term" value="F:5'-3' exonuclease activity"/>
    <property type="evidence" value="ECO:0007669"/>
    <property type="project" value="UniProtKB-UniRule"/>
</dbReference>
<dbReference type="InterPro" id="IPR001098">
    <property type="entry name" value="DNA-dir_DNA_pol_A_palm_dom"/>
</dbReference>
<dbReference type="InterPro" id="IPR036397">
    <property type="entry name" value="RNaseH_sf"/>
</dbReference>
<dbReference type="PRINTS" id="PR00868">
    <property type="entry name" value="DNAPOLI"/>
</dbReference>
<dbReference type="InterPro" id="IPR002298">
    <property type="entry name" value="DNA_polymerase_A"/>
</dbReference>
<organism evidence="20 21">
    <name type="scientific">Candidatus Doudnabacteria bacterium RIFCSPLOWO2_02_FULL_48_13</name>
    <dbReference type="NCBI Taxonomy" id="1817845"/>
    <lineage>
        <taxon>Bacteria</taxon>
        <taxon>Candidatus Doudnaibacteriota</taxon>
    </lineage>
</organism>
<dbReference type="SMART" id="SM00474">
    <property type="entry name" value="35EXOc"/>
    <property type="match status" value="1"/>
</dbReference>
<dbReference type="InterPro" id="IPR008918">
    <property type="entry name" value="HhH2"/>
</dbReference>
<comment type="catalytic activity">
    <reaction evidence="14 16">
        <text>DNA(n) + a 2'-deoxyribonucleoside 5'-triphosphate = DNA(n+1) + diphosphate</text>
        <dbReference type="Rhea" id="RHEA:22508"/>
        <dbReference type="Rhea" id="RHEA-COMP:17339"/>
        <dbReference type="Rhea" id="RHEA-COMP:17340"/>
        <dbReference type="ChEBI" id="CHEBI:33019"/>
        <dbReference type="ChEBI" id="CHEBI:61560"/>
        <dbReference type="ChEBI" id="CHEBI:173112"/>
        <dbReference type="EC" id="2.7.7.7"/>
    </reaction>
</comment>